<proteinExistence type="predicted"/>
<feature type="compositionally biased region" description="Polar residues" evidence="3">
    <location>
        <begin position="353"/>
        <end position="365"/>
    </location>
</feature>
<organism evidence="5 6">
    <name type="scientific">Bugula neritina</name>
    <name type="common">Brown bryozoan</name>
    <name type="synonym">Sertularia neritina</name>
    <dbReference type="NCBI Taxonomy" id="10212"/>
    <lineage>
        <taxon>Eukaryota</taxon>
        <taxon>Metazoa</taxon>
        <taxon>Spiralia</taxon>
        <taxon>Lophotrochozoa</taxon>
        <taxon>Bryozoa</taxon>
        <taxon>Gymnolaemata</taxon>
        <taxon>Cheilostomatida</taxon>
        <taxon>Flustrina</taxon>
        <taxon>Buguloidea</taxon>
        <taxon>Bugulidae</taxon>
        <taxon>Bugula</taxon>
    </lineage>
</organism>
<dbReference type="InterPro" id="IPR036390">
    <property type="entry name" value="WH_DNA-bd_sf"/>
</dbReference>
<dbReference type="SMART" id="SM00956">
    <property type="entry name" value="RQC"/>
    <property type="match status" value="1"/>
</dbReference>
<evidence type="ECO:0000256" key="3">
    <source>
        <dbReference type="SAM" id="MobiDB-lite"/>
    </source>
</evidence>
<dbReference type="GO" id="GO:0000166">
    <property type="term" value="F:nucleotide binding"/>
    <property type="evidence" value="ECO:0007669"/>
    <property type="project" value="InterPro"/>
</dbReference>
<feature type="region of interest" description="Disordered" evidence="3">
    <location>
        <begin position="270"/>
        <end position="365"/>
    </location>
</feature>
<dbReference type="AlphaFoldDB" id="A0A7J7IW56"/>
<dbReference type="GO" id="GO:0043138">
    <property type="term" value="F:3'-5' DNA helicase activity"/>
    <property type="evidence" value="ECO:0007669"/>
    <property type="project" value="UniProtKB-EC"/>
</dbReference>
<dbReference type="GO" id="GO:0003676">
    <property type="term" value="F:nucleic acid binding"/>
    <property type="evidence" value="ECO:0007669"/>
    <property type="project" value="InterPro"/>
</dbReference>
<dbReference type="InterPro" id="IPR010997">
    <property type="entry name" value="HRDC-like_sf"/>
</dbReference>
<evidence type="ECO:0000313" key="5">
    <source>
        <dbReference type="EMBL" id="KAF6018045.1"/>
    </source>
</evidence>
<feature type="domain" description="HRDC" evidence="4">
    <location>
        <begin position="163"/>
        <end position="244"/>
    </location>
</feature>
<gene>
    <name evidence="5" type="ORF">EB796_023658</name>
</gene>
<evidence type="ECO:0000256" key="2">
    <source>
        <dbReference type="ARBA" id="ARBA00034808"/>
    </source>
</evidence>
<comment type="caution">
    <text evidence="5">The sequence shown here is derived from an EMBL/GenBank/DDBJ whole genome shotgun (WGS) entry which is preliminary data.</text>
</comment>
<dbReference type="Proteomes" id="UP000593567">
    <property type="component" value="Unassembled WGS sequence"/>
</dbReference>
<dbReference type="InterPro" id="IPR018982">
    <property type="entry name" value="RQC_domain"/>
</dbReference>
<dbReference type="GO" id="GO:0006281">
    <property type="term" value="P:DNA repair"/>
    <property type="evidence" value="ECO:0007669"/>
    <property type="project" value="InterPro"/>
</dbReference>
<feature type="compositionally biased region" description="Basic residues" evidence="3">
    <location>
        <begin position="305"/>
        <end position="317"/>
    </location>
</feature>
<dbReference type="SUPFAM" id="SSF47819">
    <property type="entry name" value="HRDC-like"/>
    <property type="match status" value="1"/>
</dbReference>
<feature type="compositionally biased region" description="Polar residues" evidence="3">
    <location>
        <begin position="323"/>
        <end position="340"/>
    </location>
</feature>
<sequence length="365" mass="40835">MDNLWRMVSYCENKLDCRRGQQLEYFGEYCDNCTAKDEFIEKDVTEDAKKVCIGLKEILGPNKQRPNNYTLKHLVDVFKGAQTSKINSVGHAKSSLYGLVLDRVLWEELHITAHENACCYLRLGPMAAEIMCGKRRITLSVQTAKKRKSLLKDDSNRDDSSMLQLREECYNKLLAVCREIAKSRQMNYVNVCTPATLRMMAERLPTTKASLTQIDGFPDQKYAKFEGIKFLNITTEYNNRVTQLPGYQNSNNVELEEDWAANAVARSTSTKRKLYGKGNAGKKAKTSGGASGASTSRYFNNRFRGGGKKRGTKRGKYSKGSTNSSAANFSKQSRGSSVTASHPRPGFMPPPSTASRQLTNGGFQF</sequence>
<keyword evidence="6" id="KW-1185">Reference proteome</keyword>
<feature type="compositionally biased region" description="Low complexity" evidence="3">
    <location>
        <begin position="286"/>
        <end position="296"/>
    </location>
</feature>
<evidence type="ECO:0000256" key="1">
    <source>
        <dbReference type="ARBA" id="ARBA00034617"/>
    </source>
</evidence>
<dbReference type="Pfam" id="PF16124">
    <property type="entry name" value="RecQ_Zn_bind"/>
    <property type="match status" value="1"/>
</dbReference>
<dbReference type="Gene3D" id="1.10.150.80">
    <property type="entry name" value="HRDC domain"/>
    <property type="match status" value="1"/>
</dbReference>
<dbReference type="InterPro" id="IPR044876">
    <property type="entry name" value="HRDC_dom_sf"/>
</dbReference>
<dbReference type="Pfam" id="PF09382">
    <property type="entry name" value="RQC"/>
    <property type="match status" value="1"/>
</dbReference>
<dbReference type="Gene3D" id="1.10.10.10">
    <property type="entry name" value="Winged helix-like DNA-binding domain superfamily/Winged helix DNA-binding domain"/>
    <property type="match status" value="1"/>
</dbReference>
<dbReference type="EMBL" id="VXIV02003345">
    <property type="protein sequence ID" value="KAF6018045.1"/>
    <property type="molecule type" value="Genomic_DNA"/>
</dbReference>
<comment type="catalytic activity">
    <reaction evidence="1">
        <text>Couples ATP hydrolysis with the unwinding of duplex DNA by translocating in the 3'-5' direction.</text>
        <dbReference type="EC" id="5.6.2.4"/>
    </reaction>
</comment>
<protein>
    <recommendedName>
        <fullName evidence="2">DNA 3'-5' helicase</fullName>
        <ecNumber evidence="2">5.6.2.4</ecNumber>
    </recommendedName>
</protein>
<feature type="compositionally biased region" description="Basic residues" evidence="3">
    <location>
        <begin position="270"/>
        <end position="285"/>
    </location>
</feature>
<dbReference type="InterPro" id="IPR032284">
    <property type="entry name" value="RecQ_Zn-bd"/>
</dbReference>
<dbReference type="InterPro" id="IPR002121">
    <property type="entry name" value="HRDC_dom"/>
</dbReference>
<dbReference type="SUPFAM" id="SSF46785">
    <property type="entry name" value="Winged helix' DNA-binding domain"/>
    <property type="match status" value="1"/>
</dbReference>
<evidence type="ECO:0000259" key="4">
    <source>
        <dbReference type="PROSITE" id="PS50967"/>
    </source>
</evidence>
<evidence type="ECO:0000313" key="6">
    <source>
        <dbReference type="Proteomes" id="UP000593567"/>
    </source>
</evidence>
<name>A0A7J7IW56_BUGNE</name>
<dbReference type="PROSITE" id="PS50967">
    <property type="entry name" value="HRDC"/>
    <property type="match status" value="1"/>
</dbReference>
<dbReference type="GO" id="GO:0006260">
    <property type="term" value="P:DNA replication"/>
    <property type="evidence" value="ECO:0007669"/>
    <property type="project" value="InterPro"/>
</dbReference>
<dbReference type="EC" id="5.6.2.4" evidence="2"/>
<dbReference type="OrthoDB" id="10261556at2759"/>
<dbReference type="Pfam" id="PF00570">
    <property type="entry name" value="HRDC"/>
    <property type="match status" value="1"/>
</dbReference>
<dbReference type="InterPro" id="IPR036388">
    <property type="entry name" value="WH-like_DNA-bd_sf"/>
</dbReference>
<reference evidence="5" key="1">
    <citation type="submission" date="2020-06" db="EMBL/GenBank/DDBJ databases">
        <title>Draft genome of Bugula neritina, a colonial animal packing powerful symbionts and potential medicines.</title>
        <authorList>
            <person name="Rayko M."/>
        </authorList>
    </citation>
    <scope>NUCLEOTIDE SEQUENCE [LARGE SCALE GENOMIC DNA]</scope>
    <source>
        <strain evidence="5">Kwan_BN1</strain>
    </source>
</reference>
<accession>A0A7J7IW56</accession>